<keyword evidence="2" id="KW-1185">Reference proteome</keyword>
<comment type="caution">
    <text evidence="1">The sequence shown here is derived from an EMBL/GenBank/DDBJ whole genome shotgun (WGS) entry which is preliminary data.</text>
</comment>
<evidence type="ECO:0000313" key="2">
    <source>
        <dbReference type="Proteomes" id="UP001589692"/>
    </source>
</evidence>
<gene>
    <name evidence="1" type="ORF">ACFFP0_01515</name>
</gene>
<accession>A0ABV6AA54</accession>
<reference evidence="1 2" key="1">
    <citation type="submission" date="2024-09" db="EMBL/GenBank/DDBJ databases">
        <authorList>
            <person name="Sun Q."/>
            <person name="Mori K."/>
        </authorList>
    </citation>
    <scope>NUCLEOTIDE SEQUENCE [LARGE SCALE GENOMIC DNA]</scope>
    <source>
        <strain evidence="1 2">TBRC 4938</strain>
    </source>
</reference>
<sequence>MSITRLLSDADPDMIVTGLAVWLEPSACGNVYLRFYPFGGLLRETIEWTTRLAG</sequence>
<dbReference type="RefSeq" id="WP_377255060.1">
    <property type="nucleotide sequence ID" value="NZ_JBHMAA010000003.1"/>
</dbReference>
<proteinExistence type="predicted"/>
<dbReference type="EMBL" id="JBHMAA010000003">
    <property type="protein sequence ID" value="MFB9947501.1"/>
    <property type="molecule type" value="Genomic_DNA"/>
</dbReference>
<protein>
    <submittedName>
        <fullName evidence="1">Uncharacterized protein</fullName>
    </submittedName>
</protein>
<dbReference type="Proteomes" id="UP001589692">
    <property type="component" value="Unassembled WGS sequence"/>
</dbReference>
<organism evidence="1 2">
    <name type="scientific">Rhizobium puerariae</name>
    <dbReference type="NCBI Taxonomy" id="1585791"/>
    <lineage>
        <taxon>Bacteria</taxon>
        <taxon>Pseudomonadati</taxon>
        <taxon>Pseudomonadota</taxon>
        <taxon>Alphaproteobacteria</taxon>
        <taxon>Hyphomicrobiales</taxon>
        <taxon>Rhizobiaceae</taxon>
        <taxon>Rhizobium/Agrobacterium group</taxon>
        <taxon>Rhizobium</taxon>
    </lineage>
</organism>
<name>A0ABV6AA54_9HYPH</name>
<evidence type="ECO:0000313" key="1">
    <source>
        <dbReference type="EMBL" id="MFB9947501.1"/>
    </source>
</evidence>